<organism evidence="2 3">
    <name type="scientific">Candidatus Campbellbacteria bacterium CG22_combo_CG10-13_8_21_14_all_36_13</name>
    <dbReference type="NCBI Taxonomy" id="1974529"/>
    <lineage>
        <taxon>Bacteria</taxon>
        <taxon>Candidatus Campbelliibacteriota</taxon>
    </lineage>
</organism>
<keyword evidence="1" id="KW-0472">Membrane</keyword>
<dbReference type="EMBL" id="PCTT01000044">
    <property type="protein sequence ID" value="PIP86868.1"/>
    <property type="molecule type" value="Genomic_DNA"/>
</dbReference>
<dbReference type="AlphaFoldDB" id="A0A2H0DYB5"/>
<gene>
    <name evidence="2" type="ORF">COW81_03330</name>
</gene>
<evidence type="ECO:0000313" key="2">
    <source>
        <dbReference type="EMBL" id="PIP86868.1"/>
    </source>
</evidence>
<feature type="transmembrane region" description="Helical" evidence="1">
    <location>
        <begin position="464"/>
        <end position="485"/>
    </location>
</feature>
<keyword evidence="1" id="KW-0812">Transmembrane</keyword>
<feature type="transmembrane region" description="Helical" evidence="1">
    <location>
        <begin position="175"/>
        <end position="196"/>
    </location>
</feature>
<feature type="transmembrane region" description="Helical" evidence="1">
    <location>
        <begin position="226"/>
        <end position="246"/>
    </location>
</feature>
<reference evidence="2 3" key="1">
    <citation type="submission" date="2017-09" db="EMBL/GenBank/DDBJ databases">
        <title>Depth-based differentiation of microbial function through sediment-hosted aquifers and enrichment of novel symbionts in the deep terrestrial subsurface.</title>
        <authorList>
            <person name="Probst A.J."/>
            <person name="Ladd B."/>
            <person name="Jarett J.K."/>
            <person name="Geller-Mcgrath D.E."/>
            <person name="Sieber C.M."/>
            <person name="Emerson J.B."/>
            <person name="Anantharaman K."/>
            <person name="Thomas B.C."/>
            <person name="Malmstrom R."/>
            <person name="Stieglmeier M."/>
            <person name="Klingl A."/>
            <person name="Woyke T."/>
            <person name="Ryan C.M."/>
            <person name="Banfield J.F."/>
        </authorList>
    </citation>
    <scope>NUCLEOTIDE SEQUENCE [LARGE SCALE GENOMIC DNA]</scope>
    <source>
        <strain evidence="2">CG22_combo_CG10-13_8_21_14_all_36_13</strain>
    </source>
</reference>
<feature type="transmembrane region" description="Helical" evidence="1">
    <location>
        <begin position="494"/>
        <end position="514"/>
    </location>
</feature>
<proteinExistence type="predicted"/>
<comment type="caution">
    <text evidence="2">The sequence shown here is derived from an EMBL/GenBank/DDBJ whole genome shotgun (WGS) entry which is preliminary data.</text>
</comment>
<feature type="transmembrane region" description="Helical" evidence="1">
    <location>
        <begin position="402"/>
        <end position="421"/>
    </location>
</feature>
<feature type="transmembrane region" description="Helical" evidence="1">
    <location>
        <begin position="315"/>
        <end position="336"/>
    </location>
</feature>
<sequence length="757" mass="87188">MQNTIKIVSKFIKNRFMEISLFLVFIISFASTLFLLNFDIKELSSFGPTALIYINGFKEGLIISTSVLFFALIILLFFKKNFLIIIEKVNLWFNKLSHGKQYLFILMICVVFSFAVHGDSVINGYFNMDDFEIISINHSHTIGESILIPHGNDHTMPLFMLEMRVLDYFFGQNALPYNLFIFFLFSLIPFFIYLIFERLNFNRISFFIFLILFSGATGWADLIGGFNIMSTYMQAILFFTITMWSYLEWHTTKQNKFLLFFGLSILGSITIDLPGIWVLPVIPVWMFVVHIIKDNLIQIKLQNIISFLKNNKPPLLIFITTILLFLTFFIFTFTVVQPNTFLTALDGGDIATNDIRDSGWKPSTLLHNSVSVFSSGVSLTLFAPNAVKILSHPSLVGRVQKYWSSLEFLILFLNLLFLFFLFKNSDNKNRRLYIFLASIFMVSISMVVIARPNQGILPDFDYRYAGPAFFAYILFIALASNVFLVKNKEKTLKILLPVIIIIFSIQQAFSFQAVRIREEAKLRKSAIVQFEKTLLPELEKLSENNKDIVIPNLSGAHIFNLMSGYTLADYLLFFNKGIDINLIQNKYMQPDVKTGIVETVSSIRDQSSIVFKEAINNSSFINKYYTSQILMRFATSEQKSPDLKSVLANEYGDIVIHKNNFDPEKLNVLGFYLTTDDVPGNLELSISFKNEFNKKDESQNIRIDDFTPHILENNKRIYYIETNLLQIHTYSLSALISNLRLHVPETKNASVEALYFK</sequence>
<evidence type="ECO:0008006" key="4">
    <source>
        <dbReference type="Google" id="ProtNLM"/>
    </source>
</evidence>
<feature type="transmembrane region" description="Helical" evidence="1">
    <location>
        <begin position="258"/>
        <end position="279"/>
    </location>
</feature>
<feature type="transmembrane region" description="Helical" evidence="1">
    <location>
        <begin position="203"/>
        <end position="220"/>
    </location>
</feature>
<name>A0A2H0DYB5_9BACT</name>
<protein>
    <recommendedName>
        <fullName evidence="4">Glycosyltransferase RgtA/B/C/D-like domain-containing protein</fullName>
    </recommendedName>
</protein>
<feature type="transmembrane region" description="Helical" evidence="1">
    <location>
        <begin position="365"/>
        <end position="382"/>
    </location>
</feature>
<accession>A0A2H0DYB5</accession>
<feature type="transmembrane region" description="Helical" evidence="1">
    <location>
        <begin position="60"/>
        <end position="78"/>
    </location>
</feature>
<feature type="transmembrane region" description="Helical" evidence="1">
    <location>
        <begin position="433"/>
        <end position="452"/>
    </location>
</feature>
<evidence type="ECO:0000313" key="3">
    <source>
        <dbReference type="Proteomes" id="UP000231143"/>
    </source>
</evidence>
<dbReference type="Proteomes" id="UP000231143">
    <property type="component" value="Unassembled WGS sequence"/>
</dbReference>
<feature type="transmembrane region" description="Helical" evidence="1">
    <location>
        <begin position="99"/>
        <end position="118"/>
    </location>
</feature>
<feature type="transmembrane region" description="Helical" evidence="1">
    <location>
        <begin position="21"/>
        <end position="40"/>
    </location>
</feature>
<keyword evidence="1" id="KW-1133">Transmembrane helix</keyword>
<evidence type="ECO:0000256" key="1">
    <source>
        <dbReference type="SAM" id="Phobius"/>
    </source>
</evidence>